<feature type="domain" description="Peptidase C14 caspase" evidence="3">
    <location>
        <begin position="546"/>
        <end position="697"/>
    </location>
</feature>
<feature type="region of interest" description="Disordered" evidence="2">
    <location>
        <begin position="370"/>
        <end position="418"/>
    </location>
</feature>
<dbReference type="PANTHER" id="PTHR48104">
    <property type="entry name" value="METACASPASE-4"/>
    <property type="match status" value="1"/>
</dbReference>
<feature type="domain" description="Peptidase C14 caspase" evidence="3">
    <location>
        <begin position="767"/>
        <end position="871"/>
    </location>
</feature>
<sequence length="871" mass="94830">PGDIFFFHYSGHGAQQEDPLHLEEDGMNETIIPVDVQRSGQITDDVIHETLVDPLPSGARLTSVMACCHSGTGMDLPFTWLAGRGWKEDVNPWHSRGDVQLFSGCDDSQTSADAAAGNLKGGAMTTAFCNAIRSNPQVSYTGLIEELDIEMKRTHMSQRPQLSTSQVFPVDRPFNLTDILPNQNQHIGRTVHKNFEARPNKQKNFALNALLAGGIGLAGGMLVGDAIGHAQDRRRRPIVVEPRRRPVVVEPRRRPVVVAPGRRPGPVVIEGPRGRFGGKGKGKGFRWNSDMSITRGTCGASGGKSRSDLPPNYGQLFLDCKVCMSITPAFPQSDIEEIRFLCPGSSDNDIEKALYKYHGDKNLAVKDLLNNNEQKPQPKPPGTGPRMYPSVSSGSAPQYSNQAKVQQQSTTGQEMRTEEVQCGMCQQIITLRMPTMRGEPLRARATCPHCQQLNEFDIPALQSTSSLSTAGGFAQPPPATTASSAAPPMPYSPQSQATAQVPAGGLPQQASTPTMASQAQYGLPATMQVQQTAVGVPAPELTGVQRALLVGINYYGSNCELSGCIPDVHNMKRLLVETYHWNPNDIKLLTDDGQNEAPTRANIIRNLGWLVRDAKPGDIFFFHYSGHGAQQEDPLHLEEDGMNETIIPVDVKEAGQITDDEIFQILVAPLPSGVRLTSVMDCCHSGTGDQSVKAQATCPHCQMLNEFMIPPDPVPTATAMPMPGGLPQQAPPPSMQAQAMYGLPSHMQMQQTTQIGIPAPSLTGVQRALLIGINYYNTPAQLSGCIPDAHNMFRLLTETYRWNPGDIRMMTDDGRAEMPTRANIIAALHWLVRDAKPGDVFFFHYSGHGSQQPDPYGMEEDGMNETILPCD</sequence>
<feature type="region of interest" description="Disordered" evidence="2">
    <location>
        <begin position="467"/>
        <end position="516"/>
    </location>
</feature>
<dbReference type="GO" id="GO:0005737">
    <property type="term" value="C:cytoplasm"/>
    <property type="evidence" value="ECO:0007669"/>
    <property type="project" value="TreeGrafter"/>
</dbReference>
<keyword evidence="4" id="KW-0378">Hydrolase</keyword>
<dbReference type="GO" id="GO:0004197">
    <property type="term" value="F:cysteine-type endopeptidase activity"/>
    <property type="evidence" value="ECO:0007669"/>
    <property type="project" value="InterPro"/>
</dbReference>
<dbReference type="SUPFAM" id="SSF52129">
    <property type="entry name" value="Caspase-like"/>
    <property type="match status" value="2"/>
</dbReference>
<feature type="compositionally biased region" description="Low complexity" evidence="2">
    <location>
        <begin position="480"/>
        <end position="497"/>
    </location>
</feature>
<dbReference type="EMBL" id="JABANM010008587">
    <property type="protein sequence ID" value="KAF4742357.1"/>
    <property type="molecule type" value="Genomic_DNA"/>
</dbReference>
<dbReference type="InterPro" id="IPR029030">
    <property type="entry name" value="Caspase-like_dom_sf"/>
</dbReference>
<organism evidence="4 5">
    <name type="scientific">Perkinsus olseni</name>
    <name type="common">Perkinsus atlanticus</name>
    <dbReference type="NCBI Taxonomy" id="32597"/>
    <lineage>
        <taxon>Eukaryota</taxon>
        <taxon>Sar</taxon>
        <taxon>Alveolata</taxon>
        <taxon>Perkinsozoa</taxon>
        <taxon>Perkinsea</taxon>
        <taxon>Perkinsida</taxon>
        <taxon>Perkinsidae</taxon>
        <taxon>Perkinsus</taxon>
    </lineage>
</organism>
<dbReference type="Pfam" id="PF00656">
    <property type="entry name" value="Peptidase_C14"/>
    <property type="match status" value="3"/>
</dbReference>
<dbReference type="AlphaFoldDB" id="A0A7J6TBX0"/>
<reference evidence="4 5" key="1">
    <citation type="submission" date="2020-04" db="EMBL/GenBank/DDBJ databases">
        <title>Perkinsus olseni comparative genomics.</title>
        <authorList>
            <person name="Bogema D.R."/>
        </authorList>
    </citation>
    <scope>NUCLEOTIDE SEQUENCE [LARGE SCALE GENOMIC DNA]</scope>
    <source>
        <strain evidence="4">ATCC PRA-205</strain>
    </source>
</reference>
<comment type="similarity">
    <text evidence="1">Belongs to the peptidase C14B family.</text>
</comment>
<dbReference type="Proteomes" id="UP000574390">
    <property type="component" value="Unassembled WGS sequence"/>
</dbReference>
<evidence type="ECO:0000259" key="3">
    <source>
        <dbReference type="Pfam" id="PF00656"/>
    </source>
</evidence>
<comment type="caution">
    <text evidence="4">The sequence shown here is derived from an EMBL/GenBank/DDBJ whole genome shotgun (WGS) entry which is preliminary data.</text>
</comment>
<feature type="compositionally biased region" description="Polar residues" evidence="2">
    <location>
        <begin position="390"/>
        <end position="414"/>
    </location>
</feature>
<feature type="non-terminal residue" evidence="4">
    <location>
        <position position="871"/>
    </location>
</feature>
<dbReference type="Gene3D" id="3.40.50.12660">
    <property type="match status" value="3"/>
</dbReference>
<evidence type="ECO:0000256" key="1">
    <source>
        <dbReference type="ARBA" id="ARBA00009005"/>
    </source>
</evidence>
<evidence type="ECO:0000313" key="4">
    <source>
        <dbReference type="EMBL" id="KAF4742357.1"/>
    </source>
</evidence>
<gene>
    <name evidence="4" type="primary">MCA1_5</name>
    <name evidence="4" type="ORF">FOZ62_028909</name>
</gene>
<evidence type="ECO:0000256" key="2">
    <source>
        <dbReference type="SAM" id="MobiDB-lite"/>
    </source>
</evidence>
<name>A0A7J6TBX0_PEROL</name>
<proteinExistence type="inferred from homology"/>
<dbReference type="GO" id="GO:0006508">
    <property type="term" value="P:proteolysis"/>
    <property type="evidence" value="ECO:0007669"/>
    <property type="project" value="UniProtKB-KW"/>
</dbReference>
<accession>A0A7J6TBX0</accession>
<evidence type="ECO:0000313" key="5">
    <source>
        <dbReference type="Proteomes" id="UP000574390"/>
    </source>
</evidence>
<feature type="non-terminal residue" evidence="4">
    <location>
        <position position="1"/>
    </location>
</feature>
<dbReference type="InterPro" id="IPR050452">
    <property type="entry name" value="Metacaspase"/>
</dbReference>
<dbReference type="InterPro" id="IPR011600">
    <property type="entry name" value="Pept_C14_caspase"/>
</dbReference>
<feature type="domain" description="Peptidase C14 caspase" evidence="3">
    <location>
        <begin position="2"/>
        <end position="165"/>
    </location>
</feature>
<dbReference type="PANTHER" id="PTHR48104:SF30">
    <property type="entry name" value="METACASPASE-1"/>
    <property type="match status" value="1"/>
</dbReference>
<protein>
    <submittedName>
        <fullName evidence="4">Ca(2+)-dependent cysteine protease</fullName>
    </submittedName>
</protein>
<keyword evidence="4" id="KW-0645">Protease</keyword>